<dbReference type="RefSeq" id="YP_009483831.1">
    <property type="nucleotide sequence ID" value="NC_037667.1"/>
</dbReference>
<evidence type="ECO:0000313" key="2">
    <source>
        <dbReference type="EMBL" id="AVK75562.1"/>
    </source>
</evidence>
<name>A0A2U7UAY6_9VIRU</name>
<feature type="compositionally biased region" description="Polar residues" evidence="1">
    <location>
        <begin position="1"/>
        <end position="21"/>
    </location>
</feature>
<dbReference type="EMBL" id="MG011689">
    <property type="protein sequence ID" value="AVK75562.1"/>
    <property type="molecule type" value="Genomic_DNA"/>
</dbReference>
<reference evidence="2" key="1">
    <citation type="journal article" date="2018" name="Nat. Commun.">
        <title>Diversity and evolution of the emerging Pandoraviridae family.</title>
        <authorList>
            <person name="Legendre M."/>
            <person name="Fabre E."/>
            <person name="Poirot O."/>
            <person name="Jeudy S."/>
            <person name="Lartigue A."/>
            <person name="Alempic J.M."/>
            <person name="Beucher L."/>
            <person name="Philippe N."/>
            <person name="Bertaux L."/>
            <person name="Christo-Foroux E."/>
            <person name="Labadie K."/>
            <person name="Coute Y."/>
            <person name="Abergel C."/>
            <person name="Claverie J.M."/>
        </authorList>
    </citation>
    <scope>NUCLEOTIDE SEQUENCE [LARGE SCALE GENOMIC DNA]</scope>
    <source>
        <strain evidence="2">Quercus</strain>
    </source>
</reference>
<feature type="compositionally biased region" description="Basic and acidic residues" evidence="1">
    <location>
        <begin position="536"/>
        <end position="594"/>
    </location>
</feature>
<evidence type="ECO:0000256" key="1">
    <source>
        <dbReference type="SAM" id="MobiDB-lite"/>
    </source>
</evidence>
<feature type="region of interest" description="Disordered" evidence="1">
    <location>
        <begin position="514"/>
        <end position="635"/>
    </location>
</feature>
<protein>
    <submittedName>
        <fullName evidence="2">Uncharacterized protein</fullName>
    </submittedName>
</protein>
<feature type="region of interest" description="Disordered" evidence="1">
    <location>
        <begin position="1"/>
        <end position="28"/>
    </location>
</feature>
<proteinExistence type="predicted"/>
<feature type="compositionally biased region" description="Basic residues" evidence="1">
    <location>
        <begin position="620"/>
        <end position="635"/>
    </location>
</feature>
<dbReference type="KEGG" id="vg:36844703"/>
<feature type="compositionally biased region" description="Low complexity" evidence="1">
    <location>
        <begin position="521"/>
        <end position="534"/>
    </location>
</feature>
<gene>
    <name evidence="2" type="ORF">pqer_cds_1140</name>
</gene>
<accession>A0A2U7UAY6</accession>
<sequence>MHSSPLPRSQGDHNNNNTTPTHADEHELDDVPLLPGTFVVELHGLSRDHALSLADLIHGIVDDAARNLLDGRSAHLLAAYIMACQPRAGDDTNDDGTYLLSPDPACTVLCVAALRSRTLASWIAIYMKPVGEKIKMVTAKCTLSGCFARHARIESDGAIDRNEAGAGGCGTCARTWSGFHTLVKRQRPRESAMTSRHAALAAASLKAHQSLRLRGGIGEIMGIYASGIHNARSLMDPADPRIARALGALTALAAHVDAVLLVCAWASAFGVPQALLIVCDADASAGSALPDDSPLLYRPDEMLDCTVGVAVRMGLLVARARIAATEVIAKETGRDVATLDAPASFVKKWRTSRLAISTTDDMGHWARRVTEYLLRVRKSPTVVAATEARRAETSTATGPPTAPPRTDPKQQQQRQKDEPASRTCRVDLATSDAPRCADSDCCTPGRRITSGCVVTVACTAGCRVTYHRACWKTAAIVCIDHTRCPTSDCWGEIIEVTSVRLRASDAAPHILWRARNNHGKPTTSAPSLSPTPIDAADDRGVDRADHRVGDHYDTDPFVREKDPKDSGERILKDDIEDGPRVEDGEESRDVDKLGSDPLASPTTGGTPYHKTGTSHDGVPKRRKRPRARAGRPQRCRLAKQESDRLLALAGLVDSPTAGDAKTRPRDKARSGEVYADDTLWPPFFVDSVEKPL</sequence>
<dbReference type="Proteomes" id="UP000248852">
    <property type="component" value="Segment"/>
</dbReference>
<feature type="region of interest" description="Disordered" evidence="1">
    <location>
        <begin position="384"/>
        <end position="424"/>
    </location>
</feature>
<organism evidence="2">
    <name type="scientific">Pandoravirus quercus</name>
    <dbReference type="NCBI Taxonomy" id="2107709"/>
    <lineage>
        <taxon>Viruses</taxon>
        <taxon>Pandoravirus</taxon>
    </lineage>
</organism>
<dbReference type="GeneID" id="36844703"/>